<dbReference type="SUPFAM" id="SSF51197">
    <property type="entry name" value="Clavaminate synthase-like"/>
    <property type="match status" value="1"/>
</dbReference>
<keyword evidence="5" id="KW-1185">Reference proteome</keyword>
<dbReference type="InterPro" id="IPR005123">
    <property type="entry name" value="Oxoglu/Fe-dep_dioxygenase_dom"/>
</dbReference>
<dbReference type="GO" id="GO:0046872">
    <property type="term" value="F:metal ion binding"/>
    <property type="evidence" value="ECO:0007669"/>
    <property type="project" value="UniProtKB-KW"/>
</dbReference>
<keyword evidence="2" id="KW-0479">Metal-binding</keyword>
<dbReference type="InterPro" id="IPR050231">
    <property type="entry name" value="Iron_ascorbate_oxido_reductase"/>
</dbReference>
<accession>A0A5N6EGD5</accession>
<evidence type="ECO:0000256" key="1">
    <source>
        <dbReference type="ARBA" id="ARBA00008056"/>
    </source>
</evidence>
<dbReference type="PROSITE" id="PS51471">
    <property type="entry name" value="FE2OG_OXY"/>
    <property type="match status" value="1"/>
</dbReference>
<name>A0A5N6EGD5_9EURO</name>
<protein>
    <recommendedName>
        <fullName evidence="3">Fe2OG dioxygenase domain-containing protein</fullName>
    </recommendedName>
</protein>
<dbReference type="PANTHER" id="PTHR47990">
    <property type="entry name" value="2-OXOGLUTARATE (2OG) AND FE(II)-DEPENDENT OXYGENASE SUPERFAMILY PROTEIN-RELATED"/>
    <property type="match status" value="1"/>
</dbReference>
<evidence type="ECO:0000313" key="5">
    <source>
        <dbReference type="Proteomes" id="UP000326799"/>
    </source>
</evidence>
<sequence length="339" mass="38050">MGLATVAFDIFLRGSKNQRFAAAKSLVDSLRSTGFVKLINHGIPLSTIEKSQEWNKKFFDLKPGLKAQVVNPPSPQPQRGWSYKGAETTAGLRAPNPGNVRMDEKENFDVGPPDDTVYPNRWPNDSLPGFQAFTEVFYGQCQSLCLDIMSACEIGCRVPEGTFLKRCVPAASELRYNYYPPVSLSRLHEGKTRRGWPHTDFGIITLLFQDTQGGLEYEDREHPGTFIPIVRERPDEIAINVSDTFQRLTNDFIKAGVHQVFLPQHLALRPELPGEYVLPERHSTVFFFKAHRECMVGSIPDFVNEQMPAKYDDITALEFHNRMTQVLVGNAASATTATA</sequence>
<dbReference type="InterPro" id="IPR044861">
    <property type="entry name" value="IPNS-like_FE2OG_OXY"/>
</dbReference>
<dbReference type="EMBL" id="ML733502">
    <property type="protein sequence ID" value="KAB8215440.1"/>
    <property type="molecule type" value="Genomic_DNA"/>
</dbReference>
<feature type="domain" description="Fe2OG dioxygenase" evidence="3">
    <location>
        <begin position="169"/>
        <end position="290"/>
    </location>
</feature>
<dbReference type="Pfam" id="PF03171">
    <property type="entry name" value="2OG-FeII_Oxy"/>
    <property type="match status" value="1"/>
</dbReference>
<dbReference type="Pfam" id="PF14226">
    <property type="entry name" value="DIOX_N"/>
    <property type="match status" value="1"/>
</dbReference>
<dbReference type="GO" id="GO:0044283">
    <property type="term" value="P:small molecule biosynthetic process"/>
    <property type="evidence" value="ECO:0007669"/>
    <property type="project" value="UniProtKB-ARBA"/>
</dbReference>
<dbReference type="Proteomes" id="UP000326799">
    <property type="component" value="Unassembled WGS sequence"/>
</dbReference>
<proteinExistence type="inferred from homology"/>
<evidence type="ECO:0000256" key="2">
    <source>
        <dbReference type="RuleBase" id="RU003682"/>
    </source>
</evidence>
<evidence type="ECO:0000313" key="4">
    <source>
        <dbReference type="EMBL" id="KAB8215440.1"/>
    </source>
</evidence>
<keyword evidence="2" id="KW-0408">Iron</keyword>
<evidence type="ECO:0000259" key="3">
    <source>
        <dbReference type="PROSITE" id="PS51471"/>
    </source>
</evidence>
<keyword evidence="2" id="KW-0560">Oxidoreductase</keyword>
<dbReference type="InterPro" id="IPR026992">
    <property type="entry name" value="DIOX_N"/>
</dbReference>
<organism evidence="4 5">
    <name type="scientific">Aspergillus novoparasiticus</name>
    <dbReference type="NCBI Taxonomy" id="986946"/>
    <lineage>
        <taxon>Eukaryota</taxon>
        <taxon>Fungi</taxon>
        <taxon>Dikarya</taxon>
        <taxon>Ascomycota</taxon>
        <taxon>Pezizomycotina</taxon>
        <taxon>Eurotiomycetes</taxon>
        <taxon>Eurotiomycetidae</taxon>
        <taxon>Eurotiales</taxon>
        <taxon>Aspergillaceae</taxon>
        <taxon>Aspergillus</taxon>
        <taxon>Aspergillus subgen. Circumdati</taxon>
    </lineage>
</organism>
<dbReference type="InterPro" id="IPR027443">
    <property type="entry name" value="IPNS-like_sf"/>
</dbReference>
<gene>
    <name evidence="4" type="ORF">BDV33DRAFT_208302</name>
</gene>
<reference evidence="4 5" key="1">
    <citation type="submission" date="2019-04" db="EMBL/GenBank/DDBJ databases">
        <title>Fungal friends and foes A comparative genomics study of 23 Aspergillus species from section Flavi.</title>
        <authorList>
            <consortium name="DOE Joint Genome Institute"/>
            <person name="Kjaerbolling I."/>
            <person name="Vesth T.C."/>
            <person name="Frisvad J.C."/>
            <person name="Nybo J.L."/>
            <person name="Theobald S."/>
            <person name="Kildgaard S."/>
            <person name="Petersen T.I."/>
            <person name="Kuo A."/>
            <person name="Sato A."/>
            <person name="Lyhne E.K."/>
            <person name="Kogle M.E."/>
            <person name="Wiebenga A."/>
            <person name="Kun R.S."/>
            <person name="Lubbers R.J."/>
            <person name="Makela M.R."/>
            <person name="Barry K."/>
            <person name="Chovatia M."/>
            <person name="Clum A."/>
            <person name="Daum C."/>
            <person name="Haridas S."/>
            <person name="He G."/>
            <person name="LaButti K."/>
            <person name="Lipzen A."/>
            <person name="Mondo S."/>
            <person name="Pangilinan J."/>
            <person name="Riley R."/>
            <person name="Salamov A."/>
            <person name="Simmons B.A."/>
            <person name="Magnuson J.K."/>
            <person name="Henrissat B."/>
            <person name="Mortensen U.H."/>
            <person name="Larsen T.O."/>
            <person name="De vries R.P."/>
            <person name="Grigoriev I.V."/>
            <person name="Machida M."/>
            <person name="Baker S.E."/>
            <person name="Andersen M.R."/>
        </authorList>
    </citation>
    <scope>NUCLEOTIDE SEQUENCE [LARGE SCALE GENOMIC DNA]</scope>
    <source>
        <strain evidence="4 5">CBS 126849</strain>
    </source>
</reference>
<dbReference type="AlphaFoldDB" id="A0A5N6EGD5"/>
<dbReference type="GO" id="GO:0016491">
    <property type="term" value="F:oxidoreductase activity"/>
    <property type="evidence" value="ECO:0007669"/>
    <property type="project" value="UniProtKB-KW"/>
</dbReference>
<comment type="similarity">
    <text evidence="1 2">Belongs to the iron/ascorbate-dependent oxidoreductase family.</text>
</comment>
<dbReference type="Gene3D" id="2.60.120.330">
    <property type="entry name" value="B-lactam Antibiotic, Isopenicillin N Synthase, Chain"/>
    <property type="match status" value="1"/>
</dbReference>